<dbReference type="OrthoDB" id="10061449at2759"/>
<dbReference type="InterPro" id="IPR036508">
    <property type="entry name" value="Chitin-bd_dom_sf"/>
</dbReference>
<dbReference type="InterPro" id="IPR001254">
    <property type="entry name" value="Trypsin_dom"/>
</dbReference>
<dbReference type="EMBL" id="LRGB01000311">
    <property type="protein sequence ID" value="KZS19852.1"/>
    <property type="molecule type" value="Genomic_DNA"/>
</dbReference>
<comment type="caution">
    <text evidence="2">The sequence shown here is derived from an EMBL/GenBank/DDBJ whole genome shotgun (WGS) entry which is preliminary data.</text>
</comment>
<dbReference type="GO" id="GO:0004252">
    <property type="term" value="F:serine-type endopeptidase activity"/>
    <property type="evidence" value="ECO:0007669"/>
    <property type="project" value="InterPro"/>
</dbReference>
<dbReference type="PRINTS" id="PR00722">
    <property type="entry name" value="CHYMOTRYPSIN"/>
</dbReference>
<dbReference type="Pfam" id="PF01607">
    <property type="entry name" value="CBM_14"/>
    <property type="match status" value="1"/>
</dbReference>
<dbReference type="PANTHER" id="PTHR24252:SF7">
    <property type="entry name" value="HYALIN"/>
    <property type="match status" value="1"/>
</dbReference>
<evidence type="ECO:0000313" key="2">
    <source>
        <dbReference type="EMBL" id="KZS19852.1"/>
    </source>
</evidence>
<sequence>MAFCPKLPHFIVLTALFLLAVPSHQQGLPTCGRSTLSKIVGGSESAPNEFPWMVHLQLIFWSGDAATCGGTLISKDWVLTAAHCLYGAVSAILTLGAHDITSSSSSLSFNVSSRSFVTHPNFIYGVVENDIALIQLPSSVSPSANIQAACLPFANDPDQVNDAVVITGWGNFSNAAGSGLSPILRKMDSHVISSLGTNGKCQQSAGLGSFSGEKIICSDGSLQRHYCYGDDGGPMNFYNQEWDRWFVIGVAGTGDASIHCQNTNKPNVFNRVRGYLDWIEGVTSLKPITTTSTTTTTTTTTTRPPTTMDPSYFDCTNKPDGNYPNPASDCSTTFYMCSNGISFLFTCAQAGTVYRPEIYACDWPPSVAGCQ</sequence>
<dbReference type="SMART" id="SM00494">
    <property type="entry name" value="ChtBD2"/>
    <property type="match status" value="1"/>
</dbReference>
<dbReference type="InterPro" id="IPR018114">
    <property type="entry name" value="TRYPSIN_HIS"/>
</dbReference>
<reference evidence="2 3" key="1">
    <citation type="submission" date="2016-03" db="EMBL/GenBank/DDBJ databases">
        <title>EvidentialGene: Evidence-directed Construction of Genes on Genomes.</title>
        <authorList>
            <person name="Gilbert D.G."/>
            <person name="Choi J.-H."/>
            <person name="Mockaitis K."/>
            <person name="Colbourne J."/>
            <person name="Pfrender M."/>
        </authorList>
    </citation>
    <scope>NUCLEOTIDE SEQUENCE [LARGE SCALE GENOMIC DNA]</scope>
    <source>
        <strain evidence="2 3">Xinb3</strain>
        <tissue evidence="2">Complete organism</tissue>
    </source>
</reference>
<dbReference type="PROSITE" id="PS50940">
    <property type="entry name" value="CHIT_BIND_II"/>
    <property type="match status" value="1"/>
</dbReference>
<dbReference type="GO" id="GO:0006508">
    <property type="term" value="P:proteolysis"/>
    <property type="evidence" value="ECO:0007669"/>
    <property type="project" value="InterPro"/>
</dbReference>
<gene>
    <name evidence="2" type="ORF">APZ42_013653</name>
</gene>
<dbReference type="SUPFAM" id="SSF57625">
    <property type="entry name" value="Invertebrate chitin-binding proteins"/>
    <property type="match status" value="1"/>
</dbReference>
<dbReference type="Proteomes" id="UP000076858">
    <property type="component" value="Unassembled WGS sequence"/>
</dbReference>
<dbReference type="InterPro" id="IPR043504">
    <property type="entry name" value="Peptidase_S1_PA_chymotrypsin"/>
</dbReference>
<dbReference type="InterPro" id="IPR009003">
    <property type="entry name" value="Peptidase_S1_PA"/>
</dbReference>
<keyword evidence="1" id="KW-1015">Disulfide bond</keyword>
<protein>
    <submittedName>
        <fullName evidence="2">Uncharacterized protein</fullName>
    </submittedName>
</protein>
<name>A0A0P5ZKF0_9CRUS</name>
<dbReference type="CDD" id="cd00190">
    <property type="entry name" value="Tryp_SPc"/>
    <property type="match status" value="1"/>
</dbReference>
<accession>A0A0P5ZKF0</accession>
<dbReference type="Gene3D" id="2.40.10.10">
    <property type="entry name" value="Trypsin-like serine proteases"/>
    <property type="match status" value="2"/>
</dbReference>
<keyword evidence="3" id="KW-1185">Reference proteome</keyword>
<dbReference type="PROSITE" id="PS50240">
    <property type="entry name" value="TRYPSIN_DOM"/>
    <property type="match status" value="1"/>
</dbReference>
<evidence type="ECO:0000256" key="1">
    <source>
        <dbReference type="ARBA" id="ARBA00023157"/>
    </source>
</evidence>
<dbReference type="SUPFAM" id="SSF50494">
    <property type="entry name" value="Trypsin-like serine proteases"/>
    <property type="match status" value="1"/>
</dbReference>
<dbReference type="PROSITE" id="PS00134">
    <property type="entry name" value="TRYPSIN_HIS"/>
    <property type="match status" value="1"/>
</dbReference>
<dbReference type="SMART" id="SM00020">
    <property type="entry name" value="Tryp_SPc"/>
    <property type="match status" value="1"/>
</dbReference>
<dbReference type="FunFam" id="2.40.10.10:FF:000166">
    <property type="entry name" value="Trypsin"/>
    <property type="match status" value="1"/>
</dbReference>
<dbReference type="AlphaFoldDB" id="A0A0P5ZKF0"/>
<proteinExistence type="predicted"/>
<dbReference type="GO" id="GO:0008061">
    <property type="term" value="F:chitin binding"/>
    <property type="evidence" value="ECO:0007669"/>
    <property type="project" value="InterPro"/>
</dbReference>
<dbReference type="GO" id="GO:0005576">
    <property type="term" value="C:extracellular region"/>
    <property type="evidence" value="ECO:0007669"/>
    <property type="project" value="InterPro"/>
</dbReference>
<dbReference type="InterPro" id="IPR002557">
    <property type="entry name" value="Chitin-bd_dom"/>
</dbReference>
<dbReference type="Pfam" id="PF00089">
    <property type="entry name" value="Trypsin"/>
    <property type="match status" value="1"/>
</dbReference>
<dbReference type="Gene3D" id="2.170.140.10">
    <property type="entry name" value="Chitin binding domain"/>
    <property type="match status" value="1"/>
</dbReference>
<dbReference type="STRING" id="35525.A0A0P5ZKF0"/>
<evidence type="ECO:0000313" key="3">
    <source>
        <dbReference type="Proteomes" id="UP000076858"/>
    </source>
</evidence>
<dbReference type="PANTHER" id="PTHR24252">
    <property type="entry name" value="ACROSIN-RELATED"/>
    <property type="match status" value="1"/>
</dbReference>
<dbReference type="InterPro" id="IPR001314">
    <property type="entry name" value="Peptidase_S1A"/>
</dbReference>
<organism evidence="2 3">
    <name type="scientific">Daphnia magna</name>
    <dbReference type="NCBI Taxonomy" id="35525"/>
    <lineage>
        <taxon>Eukaryota</taxon>
        <taxon>Metazoa</taxon>
        <taxon>Ecdysozoa</taxon>
        <taxon>Arthropoda</taxon>
        <taxon>Crustacea</taxon>
        <taxon>Branchiopoda</taxon>
        <taxon>Diplostraca</taxon>
        <taxon>Cladocera</taxon>
        <taxon>Anomopoda</taxon>
        <taxon>Daphniidae</taxon>
        <taxon>Daphnia</taxon>
    </lineage>
</organism>